<gene>
    <name evidence="2" type="ORF">XD66_1612</name>
</gene>
<name>A0A117LAL4_9THEO</name>
<dbReference type="Proteomes" id="UP000053326">
    <property type="component" value="Unassembled WGS sequence"/>
</dbReference>
<dbReference type="AlphaFoldDB" id="A0A117LAL4"/>
<proteinExistence type="predicted"/>
<comment type="caution">
    <text evidence="2">The sequence shown here is derived from an EMBL/GenBank/DDBJ whole genome shotgun (WGS) entry which is preliminary data.</text>
</comment>
<reference evidence="3" key="1">
    <citation type="journal article" date="2015" name="MBio">
        <title>Genome-Resolved Metagenomic Analysis Reveals Roles for Candidate Phyla and Other Microbial Community Members in Biogeochemical Transformations in Oil Reservoirs.</title>
        <authorList>
            <person name="Hu P."/>
            <person name="Tom L."/>
            <person name="Singh A."/>
            <person name="Thomas B.C."/>
            <person name="Baker B.J."/>
            <person name="Piceno Y.M."/>
            <person name="Andersen G.L."/>
            <person name="Banfield J.F."/>
        </authorList>
    </citation>
    <scope>NUCLEOTIDE SEQUENCE [LARGE SCALE GENOMIC DNA]</scope>
</reference>
<keyword evidence="1" id="KW-0175">Coiled coil</keyword>
<dbReference type="EMBL" id="LGFO01000295">
    <property type="protein sequence ID" value="KUK35681.1"/>
    <property type="molecule type" value="Genomic_DNA"/>
</dbReference>
<evidence type="ECO:0000313" key="2">
    <source>
        <dbReference type="EMBL" id="KUK35681.1"/>
    </source>
</evidence>
<accession>A0A117LAL4</accession>
<sequence>MDILRILDDFEETVQKSRRVPVTDKIIISEEVILDFLDRIRSILPEEIHRAKLLNRERERVIQEAQEEAAKILQEARQEAERITSESEIVKQAQSAAEEIVAQAKKAAREIRFGATEYADEILSRLAENLEKSLSVVRKAREELEKMK</sequence>
<feature type="coiled-coil region" evidence="1">
    <location>
        <begin position="48"/>
        <end position="147"/>
    </location>
</feature>
<evidence type="ECO:0000256" key="1">
    <source>
        <dbReference type="SAM" id="Coils"/>
    </source>
</evidence>
<protein>
    <submittedName>
        <fullName evidence="2">Archaeal/vacuolar-like H+-ATPase subunit H</fullName>
    </submittedName>
</protein>
<organism evidence="2 3">
    <name type="scientific">Thermacetogenium phaeum</name>
    <dbReference type="NCBI Taxonomy" id="85874"/>
    <lineage>
        <taxon>Bacteria</taxon>
        <taxon>Bacillati</taxon>
        <taxon>Bacillota</taxon>
        <taxon>Clostridia</taxon>
        <taxon>Thermoanaerobacterales</taxon>
        <taxon>Thermoanaerobacteraceae</taxon>
        <taxon>Thermacetogenium</taxon>
    </lineage>
</organism>
<evidence type="ECO:0000313" key="3">
    <source>
        <dbReference type="Proteomes" id="UP000053326"/>
    </source>
</evidence>